<sequence>MHLWNSYKPGFVYENGTWNYVSYDTGVGRRVTPISVRNNEFKILKYHDFARDNTSVYFKSNKVEGSDPNTFQIISGKGRYRYAKDKNNVYIYVRNDWSIFKIINADPNSFETLEFPYSKDKDDAYCGNLPLYVDDVSKFEVIESTGFTITSSVNSFLGTVSDSIDKSSEYERNKHEYNRKKYGFITASVFYSENGKAITDKLTYEGYRLVEDNR</sequence>
<gene>
    <name evidence="1" type="ORF">M5X19_00055</name>
</gene>
<dbReference type="EMBL" id="JAMDMX010000001">
    <property type="protein sequence ID" value="MCY9691329.1"/>
    <property type="molecule type" value="Genomic_DNA"/>
</dbReference>
<dbReference type="RefSeq" id="WP_268613277.1">
    <property type="nucleotide sequence ID" value="NZ_JAMDMX010000001.1"/>
</dbReference>
<evidence type="ECO:0000313" key="2">
    <source>
        <dbReference type="Proteomes" id="UP001527099"/>
    </source>
</evidence>
<accession>A0ABT4G580</accession>
<keyword evidence="2" id="KW-1185">Reference proteome</keyword>
<dbReference type="Proteomes" id="UP001527099">
    <property type="component" value="Unassembled WGS sequence"/>
</dbReference>
<proteinExistence type="predicted"/>
<dbReference type="Pfam" id="PF13644">
    <property type="entry name" value="DKNYY"/>
    <property type="match status" value="1"/>
</dbReference>
<reference evidence="1 2" key="1">
    <citation type="submission" date="2022-05" db="EMBL/GenBank/DDBJ databases">
        <title>Genome Sequencing of Bee-Associated Microbes.</title>
        <authorList>
            <person name="Dunlap C."/>
        </authorList>
    </citation>
    <scope>NUCLEOTIDE SEQUENCE [LARGE SCALE GENOMIC DNA]</scope>
    <source>
        <strain evidence="1 2">NRRL B-14421</strain>
    </source>
</reference>
<evidence type="ECO:0000313" key="1">
    <source>
        <dbReference type="EMBL" id="MCY9691329.1"/>
    </source>
</evidence>
<organism evidence="1 2">
    <name type="scientific">Paenibacillus alginolyticus</name>
    <dbReference type="NCBI Taxonomy" id="59839"/>
    <lineage>
        <taxon>Bacteria</taxon>
        <taxon>Bacillati</taxon>
        <taxon>Bacillota</taxon>
        <taxon>Bacilli</taxon>
        <taxon>Bacillales</taxon>
        <taxon>Paenibacillaceae</taxon>
        <taxon>Paenibacillus</taxon>
    </lineage>
</organism>
<protein>
    <submittedName>
        <fullName evidence="1">DKNYY domain-containing protein</fullName>
    </submittedName>
</protein>
<dbReference type="InterPro" id="IPR027375">
    <property type="entry name" value="DKNYY"/>
</dbReference>
<name>A0ABT4G580_9BACL</name>
<comment type="caution">
    <text evidence="1">The sequence shown here is derived from an EMBL/GenBank/DDBJ whole genome shotgun (WGS) entry which is preliminary data.</text>
</comment>